<feature type="region of interest" description="Disordered" evidence="1">
    <location>
        <begin position="175"/>
        <end position="231"/>
    </location>
</feature>
<dbReference type="EMBL" id="JAFEKC020000019">
    <property type="protein sequence ID" value="KAK0509008.1"/>
    <property type="molecule type" value="Genomic_DNA"/>
</dbReference>
<protein>
    <recommendedName>
        <fullName evidence="4">CENP-V/GFA domain-containing protein</fullName>
    </recommendedName>
</protein>
<dbReference type="InterPro" id="IPR011057">
    <property type="entry name" value="Mss4-like_sf"/>
</dbReference>
<feature type="region of interest" description="Disordered" evidence="1">
    <location>
        <begin position="130"/>
        <end position="163"/>
    </location>
</feature>
<sequence>MDQSTPLRGSCSCGRNHYFISIPSRPQETLQVLLDDRAEHSRALSLRVPLAHIHSTTYAFYPDETPTTIRRVFTPDHSPHTKRHFCGICGTQLSHWSEESPDEAELIYVNLKTLRSESFDRLEDAGFLSGVSSEDEKEGTRESSKEPKHVTAIGQGREVQGSPWFEEMIEGSQLGRLRRRRGGQSSADGSTRVEWEVTEFDSGEADEGSVNNNKRKLGSLGETEDIEMRTG</sequence>
<feature type="compositionally biased region" description="Basic and acidic residues" evidence="1">
    <location>
        <begin position="138"/>
        <end position="149"/>
    </location>
</feature>
<evidence type="ECO:0000313" key="3">
    <source>
        <dbReference type="Proteomes" id="UP001166286"/>
    </source>
</evidence>
<reference evidence="2" key="1">
    <citation type="submission" date="2023-03" db="EMBL/GenBank/DDBJ databases">
        <title>Complete genome of Cladonia borealis.</title>
        <authorList>
            <person name="Park H."/>
        </authorList>
    </citation>
    <scope>NUCLEOTIDE SEQUENCE</scope>
    <source>
        <strain evidence="2">ANT050790</strain>
    </source>
</reference>
<evidence type="ECO:0000256" key="1">
    <source>
        <dbReference type="SAM" id="MobiDB-lite"/>
    </source>
</evidence>
<evidence type="ECO:0000313" key="2">
    <source>
        <dbReference type="EMBL" id="KAK0509008.1"/>
    </source>
</evidence>
<proteinExistence type="predicted"/>
<keyword evidence="3" id="KW-1185">Reference proteome</keyword>
<organism evidence="2 3">
    <name type="scientific">Cladonia borealis</name>
    <dbReference type="NCBI Taxonomy" id="184061"/>
    <lineage>
        <taxon>Eukaryota</taxon>
        <taxon>Fungi</taxon>
        <taxon>Dikarya</taxon>
        <taxon>Ascomycota</taxon>
        <taxon>Pezizomycotina</taxon>
        <taxon>Lecanoromycetes</taxon>
        <taxon>OSLEUM clade</taxon>
        <taxon>Lecanoromycetidae</taxon>
        <taxon>Lecanorales</taxon>
        <taxon>Lecanorineae</taxon>
        <taxon>Cladoniaceae</taxon>
        <taxon>Cladonia</taxon>
    </lineage>
</organism>
<dbReference type="Proteomes" id="UP001166286">
    <property type="component" value="Unassembled WGS sequence"/>
</dbReference>
<name>A0AA39UYN7_9LECA</name>
<accession>A0AA39UYN7</accession>
<dbReference type="SUPFAM" id="SSF51316">
    <property type="entry name" value="Mss4-like"/>
    <property type="match status" value="1"/>
</dbReference>
<evidence type="ECO:0008006" key="4">
    <source>
        <dbReference type="Google" id="ProtNLM"/>
    </source>
</evidence>
<comment type="caution">
    <text evidence="2">The sequence shown here is derived from an EMBL/GenBank/DDBJ whole genome shotgun (WGS) entry which is preliminary data.</text>
</comment>
<dbReference type="AlphaFoldDB" id="A0AA39UYN7"/>
<gene>
    <name evidence="2" type="ORF">JMJ35_008379</name>
</gene>
<dbReference type="Gene3D" id="2.170.150.70">
    <property type="match status" value="1"/>
</dbReference>
<feature type="compositionally biased region" description="Acidic residues" evidence="1">
    <location>
        <begin position="196"/>
        <end position="207"/>
    </location>
</feature>